<gene>
    <name evidence="1" type="ORF">Zmor_018095</name>
</gene>
<accession>A0AA38IBI1</accession>
<reference evidence="1" key="1">
    <citation type="journal article" date="2023" name="G3 (Bethesda)">
        <title>Whole genome assemblies of Zophobas morio and Tenebrio molitor.</title>
        <authorList>
            <person name="Kaur S."/>
            <person name="Stinson S.A."/>
            <person name="diCenzo G.C."/>
        </authorList>
    </citation>
    <scope>NUCLEOTIDE SEQUENCE</scope>
    <source>
        <strain evidence="1">QUZm001</strain>
    </source>
</reference>
<sequence>MPLDAFQPWCQLSNVAQNVPFVVVSSGGALAHGANVQTLSITIMDAPKFWPSQTSLLKQMSSTKSFKHKDIWFRQNWLQTHLHIFQKLVNTQSGIVKYKRNLPNDFRRQPKNSV</sequence>
<comment type="caution">
    <text evidence="1">The sequence shown here is derived from an EMBL/GenBank/DDBJ whole genome shotgun (WGS) entry which is preliminary data.</text>
</comment>
<name>A0AA38IBI1_9CUCU</name>
<organism evidence="1 2">
    <name type="scientific">Zophobas morio</name>
    <dbReference type="NCBI Taxonomy" id="2755281"/>
    <lineage>
        <taxon>Eukaryota</taxon>
        <taxon>Metazoa</taxon>
        <taxon>Ecdysozoa</taxon>
        <taxon>Arthropoda</taxon>
        <taxon>Hexapoda</taxon>
        <taxon>Insecta</taxon>
        <taxon>Pterygota</taxon>
        <taxon>Neoptera</taxon>
        <taxon>Endopterygota</taxon>
        <taxon>Coleoptera</taxon>
        <taxon>Polyphaga</taxon>
        <taxon>Cucujiformia</taxon>
        <taxon>Tenebrionidae</taxon>
        <taxon>Zophobas</taxon>
    </lineage>
</organism>
<evidence type="ECO:0000313" key="2">
    <source>
        <dbReference type="Proteomes" id="UP001168821"/>
    </source>
</evidence>
<evidence type="ECO:0000313" key="1">
    <source>
        <dbReference type="EMBL" id="KAJ3652099.1"/>
    </source>
</evidence>
<proteinExistence type="predicted"/>
<keyword evidence="2" id="KW-1185">Reference proteome</keyword>
<protein>
    <submittedName>
        <fullName evidence="1">Uncharacterized protein</fullName>
    </submittedName>
</protein>
<dbReference type="Proteomes" id="UP001168821">
    <property type="component" value="Unassembled WGS sequence"/>
</dbReference>
<dbReference type="EMBL" id="JALNTZ010000005">
    <property type="protein sequence ID" value="KAJ3652099.1"/>
    <property type="molecule type" value="Genomic_DNA"/>
</dbReference>
<dbReference type="AlphaFoldDB" id="A0AA38IBI1"/>